<evidence type="ECO:0000256" key="1">
    <source>
        <dbReference type="ARBA" id="ARBA00004141"/>
    </source>
</evidence>
<feature type="non-terminal residue" evidence="9">
    <location>
        <position position="1"/>
    </location>
</feature>
<dbReference type="EMBL" id="NCSJ02000167">
    <property type="protein sequence ID" value="RFU28341.1"/>
    <property type="molecule type" value="Genomic_DNA"/>
</dbReference>
<feature type="transmembrane region" description="Helical" evidence="7">
    <location>
        <begin position="452"/>
        <end position="473"/>
    </location>
</feature>
<organism evidence="9 10">
    <name type="scientific">Scytalidium lignicola</name>
    <name type="common">Hyphomycete</name>
    <dbReference type="NCBI Taxonomy" id="5539"/>
    <lineage>
        <taxon>Eukaryota</taxon>
        <taxon>Fungi</taxon>
        <taxon>Dikarya</taxon>
        <taxon>Ascomycota</taxon>
        <taxon>Pezizomycotina</taxon>
        <taxon>Leotiomycetes</taxon>
        <taxon>Leotiomycetes incertae sedis</taxon>
        <taxon>Scytalidium</taxon>
    </lineage>
</organism>
<dbReference type="OrthoDB" id="6730379at2759"/>
<proteinExistence type="inferred from homology"/>
<dbReference type="InterPro" id="IPR011701">
    <property type="entry name" value="MFS"/>
</dbReference>
<feature type="non-terminal residue" evidence="9">
    <location>
        <position position="514"/>
    </location>
</feature>
<feature type="transmembrane region" description="Helical" evidence="7">
    <location>
        <begin position="293"/>
        <end position="315"/>
    </location>
</feature>
<evidence type="ECO:0000256" key="6">
    <source>
        <dbReference type="ARBA" id="ARBA00037968"/>
    </source>
</evidence>
<name>A0A3E2H4V4_SCYLI</name>
<sequence length="514" mass="57559">MASEKNIDEKGGGGEPEISRTTSYGIAEVVHEHADEALGFVEKHGDDFTFTEEQDKAVLRKIDARIMPLMFVSYVLQYMDKSVMAQSQVYGLKENLHLVGQQYSWCSSGFYFGYLAFQPIAGMLLNKMPLGRFVGYTALAWAIVLFCTPGAKDFAGLFTCRFFLGFVEGGISPAYVLITGMWYKKDEIPQRMTLWFCGNGLGIIIQSLVAYGIGHITNTGIATWRWFFIIYGIMGLVWAGILLRLMPDSPLSANFLNDTEKMIAVERLRANRTGVASKEFKKYQLIEAAKDPLTYYSFFYAISCVVPNSGVSFFGNLIIEDMGFSNFVSSLLLIPGGIAECISLLTAGFVTRRWPNMRCFMQLATSLPGFFGAALVYYLPHHNIRGRMTAFAITGFANASLPLQFALVNSNTAGHTKRSITNAIMFLGYATGFIIGPQFFITTEAPKYPTGFKTMIITFGTTTFVPLGLWAYLTWLNKRKEARLIASGRENVYARNEEFLDLTDREQDHFHYSK</sequence>
<dbReference type="OMA" id="FSIARYV"/>
<evidence type="ECO:0000256" key="2">
    <source>
        <dbReference type="ARBA" id="ARBA00022448"/>
    </source>
</evidence>
<dbReference type="PANTHER" id="PTHR43791">
    <property type="entry name" value="PERMEASE-RELATED"/>
    <property type="match status" value="1"/>
</dbReference>
<feature type="transmembrane region" description="Helical" evidence="7">
    <location>
        <begin position="420"/>
        <end position="440"/>
    </location>
</feature>
<reference evidence="9 10" key="1">
    <citation type="submission" date="2018-05" db="EMBL/GenBank/DDBJ databases">
        <title>Draft genome sequence of Scytalidium lignicola DSM 105466, a ubiquitous saprotrophic fungus.</title>
        <authorList>
            <person name="Buettner E."/>
            <person name="Gebauer A.M."/>
            <person name="Hofrichter M."/>
            <person name="Liers C."/>
            <person name="Kellner H."/>
        </authorList>
    </citation>
    <scope>NUCLEOTIDE SEQUENCE [LARGE SCALE GENOMIC DNA]</scope>
    <source>
        <strain evidence="9 10">DSM 105466</strain>
    </source>
</reference>
<keyword evidence="10" id="KW-1185">Reference proteome</keyword>
<keyword evidence="3 7" id="KW-0812">Transmembrane</keyword>
<feature type="domain" description="Major facilitator superfamily (MFS) profile" evidence="8">
    <location>
        <begin position="66"/>
        <end position="480"/>
    </location>
</feature>
<dbReference type="PANTHER" id="PTHR43791:SF97">
    <property type="entry name" value="ALLANTOATE TRANSPORTER, PUTATIVE (AFU_ORTHOLOGUE AFUA_1G14700)-RELATED"/>
    <property type="match status" value="1"/>
</dbReference>
<comment type="subcellular location">
    <subcellularLocation>
        <location evidence="1">Membrane</location>
        <topology evidence="1">Multi-pass membrane protein</topology>
    </subcellularLocation>
</comment>
<feature type="transmembrane region" description="Helical" evidence="7">
    <location>
        <begin position="133"/>
        <end position="151"/>
    </location>
</feature>
<protein>
    <recommendedName>
        <fullName evidence="8">Major facilitator superfamily (MFS) profile domain-containing protein</fullName>
    </recommendedName>
</protein>
<dbReference type="PROSITE" id="PS50850">
    <property type="entry name" value="MFS"/>
    <property type="match status" value="1"/>
</dbReference>
<evidence type="ECO:0000256" key="7">
    <source>
        <dbReference type="SAM" id="Phobius"/>
    </source>
</evidence>
<keyword evidence="5 7" id="KW-0472">Membrane</keyword>
<evidence type="ECO:0000256" key="5">
    <source>
        <dbReference type="ARBA" id="ARBA00023136"/>
    </source>
</evidence>
<accession>A0A3E2H4V4</accession>
<dbReference type="GO" id="GO:0022857">
    <property type="term" value="F:transmembrane transporter activity"/>
    <property type="evidence" value="ECO:0007669"/>
    <property type="project" value="InterPro"/>
</dbReference>
<evidence type="ECO:0000313" key="10">
    <source>
        <dbReference type="Proteomes" id="UP000258309"/>
    </source>
</evidence>
<gene>
    <name evidence="9" type="ORF">B7463_g8008</name>
</gene>
<evidence type="ECO:0000313" key="9">
    <source>
        <dbReference type="EMBL" id="RFU28341.1"/>
    </source>
</evidence>
<evidence type="ECO:0000256" key="3">
    <source>
        <dbReference type="ARBA" id="ARBA00022692"/>
    </source>
</evidence>
<comment type="similarity">
    <text evidence="6">Belongs to the major facilitator superfamily. Allantoate permease family.</text>
</comment>
<dbReference type="Gene3D" id="1.20.1250.20">
    <property type="entry name" value="MFS general substrate transporter like domains"/>
    <property type="match status" value="2"/>
</dbReference>
<dbReference type="Proteomes" id="UP000258309">
    <property type="component" value="Unassembled WGS sequence"/>
</dbReference>
<dbReference type="SUPFAM" id="SSF103473">
    <property type="entry name" value="MFS general substrate transporter"/>
    <property type="match status" value="1"/>
</dbReference>
<dbReference type="InterPro" id="IPR020846">
    <property type="entry name" value="MFS_dom"/>
</dbReference>
<evidence type="ECO:0000259" key="8">
    <source>
        <dbReference type="PROSITE" id="PS50850"/>
    </source>
</evidence>
<keyword evidence="4 7" id="KW-1133">Transmembrane helix</keyword>
<feature type="transmembrane region" description="Helical" evidence="7">
    <location>
        <begin position="194"/>
        <end position="214"/>
    </location>
</feature>
<dbReference type="Pfam" id="PF07690">
    <property type="entry name" value="MFS_1"/>
    <property type="match status" value="1"/>
</dbReference>
<evidence type="ECO:0000256" key="4">
    <source>
        <dbReference type="ARBA" id="ARBA00022989"/>
    </source>
</evidence>
<dbReference type="FunFam" id="1.20.1250.20:FF:000064">
    <property type="entry name" value="MFS allantoate transporter"/>
    <property type="match status" value="1"/>
</dbReference>
<dbReference type="InterPro" id="IPR036259">
    <property type="entry name" value="MFS_trans_sf"/>
</dbReference>
<keyword evidence="2" id="KW-0813">Transport</keyword>
<dbReference type="AlphaFoldDB" id="A0A3E2H4V4"/>
<feature type="transmembrane region" description="Helical" evidence="7">
    <location>
        <begin position="163"/>
        <end position="182"/>
    </location>
</feature>
<dbReference type="GO" id="GO:0016020">
    <property type="term" value="C:membrane"/>
    <property type="evidence" value="ECO:0007669"/>
    <property type="project" value="UniProtKB-SubCell"/>
</dbReference>
<feature type="transmembrane region" description="Helical" evidence="7">
    <location>
        <begin position="327"/>
        <end position="347"/>
    </location>
</feature>
<feature type="transmembrane region" description="Helical" evidence="7">
    <location>
        <begin position="359"/>
        <end position="378"/>
    </location>
</feature>
<comment type="caution">
    <text evidence="9">The sequence shown here is derived from an EMBL/GenBank/DDBJ whole genome shotgun (WGS) entry which is preliminary data.</text>
</comment>
<feature type="transmembrane region" description="Helical" evidence="7">
    <location>
        <begin position="226"/>
        <end position="246"/>
    </location>
</feature>